<dbReference type="AlphaFoldDB" id="A0AA39X4E1"/>
<comment type="caution">
    <text evidence="1">The sequence shown here is derived from an EMBL/GenBank/DDBJ whole genome shotgun (WGS) entry which is preliminary data.</text>
</comment>
<organism evidence="1 2">
    <name type="scientific">Immersiella caudata</name>
    <dbReference type="NCBI Taxonomy" id="314043"/>
    <lineage>
        <taxon>Eukaryota</taxon>
        <taxon>Fungi</taxon>
        <taxon>Dikarya</taxon>
        <taxon>Ascomycota</taxon>
        <taxon>Pezizomycotina</taxon>
        <taxon>Sordariomycetes</taxon>
        <taxon>Sordariomycetidae</taxon>
        <taxon>Sordariales</taxon>
        <taxon>Lasiosphaeriaceae</taxon>
        <taxon>Immersiella</taxon>
    </lineage>
</organism>
<gene>
    <name evidence="1" type="ORF">B0T14DRAFT_562939</name>
</gene>
<keyword evidence="2" id="KW-1185">Reference proteome</keyword>
<dbReference type="EMBL" id="JAULSU010000002">
    <property type="protein sequence ID" value="KAK0627104.1"/>
    <property type="molecule type" value="Genomic_DNA"/>
</dbReference>
<evidence type="ECO:0000313" key="1">
    <source>
        <dbReference type="EMBL" id="KAK0627104.1"/>
    </source>
</evidence>
<protein>
    <submittedName>
        <fullName evidence="1">Uncharacterized protein</fullName>
    </submittedName>
</protein>
<evidence type="ECO:0000313" key="2">
    <source>
        <dbReference type="Proteomes" id="UP001175000"/>
    </source>
</evidence>
<sequence>MEAEDPYIAAVLVALAQAAGRDSSVLAASQDEEVAPGATVKVCLLARPSDHPGLYFYKAQFPRAFLDRLDMPSRHFPSNGVRISYYLIPLSPITELARVMDYTISTIHGARPRGAR</sequence>
<accession>A0AA39X4E1</accession>
<proteinExistence type="predicted"/>
<dbReference type="Proteomes" id="UP001175000">
    <property type="component" value="Unassembled WGS sequence"/>
</dbReference>
<reference evidence="1" key="1">
    <citation type="submission" date="2023-06" db="EMBL/GenBank/DDBJ databases">
        <title>Genome-scale phylogeny and comparative genomics of the fungal order Sordariales.</title>
        <authorList>
            <consortium name="Lawrence Berkeley National Laboratory"/>
            <person name="Hensen N."/>
            <person name="Bonometti L."/>
            <person name="Westerberg I."/>
            <person name="Brannstrom I.O."/>
            <person name="Guillou S."/>
            <person name="Cros-Aarteil S."/>
            <person name="Calhoun S."/>
            <person name="Haridas S."/>
            <person name="Kuo A."/>
            <person name="Mondo S."/>
            <person name="Pangilinan J."/>
            <person name="Riley R."/>
            <person name="Labutti K."/>
            <person name="Andreopoulos B."/>
            <person name="Lipzen A."/>
            <person name="Chen C."/>
            <person name="Yanf M."/>
            <person name="Daum C."/>
            <person name="Ng V."/>
            <person name="Clum A."/>
            <person name="Steindorff A."/>
            <person name="Ohm R."/>
            <person name="Martin F."/>
            <person name="Silar P."/>
            <person name="Natvig D."/>
            <person name="Lalanne C."/>
            <person name="Gautier V."/>
            <person name="Ament-Velasquez S.L."/>
            <person name="Kruys A."/>
            <person name="Hutchinson M.I."/>
            <person name="Powell A.J."/>
            <person name="Barry K."/>
            <person name="Miller A.N."/>
            <person name="Grigoriev I.V."/>
            <person name="Debuchy R."/>
            <person name="Gladieux P."/>
            <person name="Thoren M.H."/>
            <person name="Johannesson H."/>
        </authorList>
    </citation>
    <scope>NUCLEOTIDE SEQUENCE</scope>
    <source>
        <strain evidence="1">CBS 606.72</strain>
    </source>
</reference>
<name>A0AA39X4E1_9PEZI</name>